<dbReference type="SUPFAM" id="SSF53822">
    <property type="entry name" value="Periplasmic binding protein-like I"/>
    <property type="match status" value="1"/>
</dbReference>
<gene>
    <name evidence="5" type="ORF">DES40_0472</name>
</gene>
<dbReference type="RefSeq" id="WP_121098962.1">
    <property type="nucleotide sequence ID" value="NZ_RBII01000001.1"/>
</dbReference>
<accession>A0A420WJF5</accession>
<dbReference type="PROSITE" id="PS00356">
    <property type="entry name" value="HTH_LACI_1"/>
    <property type="match status" value="1"/>
</dbReference>
<dbReference type="GO" id="GO:0000976">
    <property type="term" value="F:transcription cis-regulatory region binding"/>
    <property type="evidence" value="ECO:0007669"/>
    <property type="project" value="TreeGrafter"/>
</dbReference>
<dbReference type="PRINTS" id="PR00036">
    <property type="entry name" value="HTHLACI"/>
</dbReference>
<keyword evidence="6" id="KW-1185">Reference proteome</keyword>
<name>A0A420WJF5_9PROT</name>
<dbReference type="InterPro" id="IPR010982">
    <property type="entry name" value="Lambda_DNA-bd_dom_sf"/>
</dbReference>
<evidence type="ECO:0000259" key="4">
    <source>
        <dbReference type="PROSITE" id="PS50932"/>
    </source>
</evidence>
<dbReference type="Proteomes" id="UP000282211">
    <property type="component" value="Unassembled WGS sequence"/>
</dbReference>
<keyword evidence="1" id="KW-0805">Transcription regulation</keyword>
<comment type="caution">
    <text evidence="5">The sequence shown here is derived from an EMBL/GenBank/DDBJ whole genome shotgun (WGS) entry which is preliminary data.</text>
</comment>
<dbReference type="GO" id="GO:0003700">
    <property type="term" value="F:DNA-binding transcription factor activity"/>
    <property type="evidence" value="ECO:0007669"/>
    <property type="project" value="TreeGrafter"/>
</dbReference>
<dbReference type="CDD" id="cd01392">
    <property type="entry name" value="HTH_LacI"/>
    <property type="match status" value="1"/>
</dbReference>
<dbReference type="CDD" id="cd01545">
    <property type="entry name" value="PBP1_SalR"/>
    <property type="match status" value="1"/>
</dbReference>
<dbReference type="PANTHER" id="PTHR30146:SF153">
    <property type="entry name" value="LACTOSE OPERON REPRESSOR"/>
    <property type="match status" value="1"/>
</dbReference>
<dbReference type="Pfam" id="PF13377">
    <property type="entry name" value="Peripla_BP_3"/>
    <property type="match status" value="1"/>
</dbReference>
<dbReference type="Gene3D" id="1.10.260.40">
    <property type="entry name" value="lambda repressor-like DNA-binding domains"/>
    <property type="match status" value="1"/>
</dbReference>
<evidence type="ECO:0000256" key="2">
    <source>
        <dbReference type="ARBA" id="ARBA00023125"/>
    </source>
</evidence>
<dbReference type="AlphaFoldDB" id="A0A420WJF5"/>
<dbReference type="SUPFAM" id="SSF47413">
    <property type="entry name" value="lambda repressor-like DNA-binding domains"/>
    <property type="match status" value="1"/>
</dbReference>
<dbReference type="InterPro" id="IPR046335">
    <property type="entry name" value="LacI/GalR-like_sensor"/>
</dbReference>
<proteinExistence type="predicted"/>
<organism evidence="5 6">
    <name type="scientific">Litorimonas taeanensis</name>
    <dbReference type="NCBI Taxonomy" id="568099"/>
    <lineage>
        <taxon>Bacteria</taxon>
        <taxon>Pseudomonadati</taxon>
        <taxon>Pseudomonadota</taxon>
        <taxon>Alphaproteobacteria</taxon>
        <taxon>Maricaulales</taxon>
        <taxon>Robiginitomaculaceae</taxon>
    </lineage>
</organism>
<dbReference type="SMART" id="SM00354">
    <property type="entry name" value="HTH_LACI"/>
    <property type="match status" value="1"/>
</dbReference>
<sequence length="348" mass="37709">MRLSSNQDKVTIKEVAERAGVSQMTVSRVVNGQGLVKEATRKKVETAISELNYRPNLMARRLAGGNSFFIGIVYHNPSPSYLAKVLEGALKACRNLGHHLVIDDMGAVNPDNGNHKKVAESLRRAGLDGVIITPPLSDNRDLVDALTDLGVACVRVAPGNVFTDTLRVAMDDTAAVHQMIEYLIDLGHERIGFIKGPDDHPSSLHRYKGFKSALESRKISYKAELTVDGKFTYRSGMEGAFKLFGLENRPTAIFASNDDMAAGVVAAANMRGLTVPADLSVAGFDDTEIATSIWPELTTIKQPISEMSERAVNLLSAKLSGDSSVDEKNTTLLAFDLIKRGSVQPLKT</sequence>
<evidence type="ECO:0000313" key="5">
    <source>
        <dbReference type="EMBL" id="RKQ71161.1"/>
    </source>
</evidence>
<dbReference type="OrthoDB" id="234496at2"/>
<dbReference type="PANTHER" id="PTHR30146">
    <property type="entry name" value="LACI-RELATED TRANSCRIPTIONAL REPRESSOR"/>
    <property type="match status" value="1"/>
</dbReference>
<dbReference type="Pfam" id="PF00356">
    <property type="entry name" value="LacI"/>
    <property type="match status" value="1"/>
</dbReference>
<dbReference type="InterPro" id="IPR028082">
    <property type="entry name" value="Peripla_BP_I"/>
</dbReference>
<feature type="domain" description="HTH lacI-type" evidence="4">
    <location>
        <begin position="10"/>
        <end position="64"/>
    </location>
</feature>
<dbReference type="FunCoup" id="A0A420WJF5">
    <property type="interactions" value="89"/>
</dbReference>
<protein>
    <submittedName>
        <fullName evidence="5">LacI family transcriptional regulator</fullName>
    </submittedName>
</protein>
<dbReference type="PROSITE" id="PS50932">
    <property type="entry name" value="HTH_LACI_2"/>
    <property type="match status" value="1"/>
</dbReference>
<evidence type="ECO:0000313" key="6">
    <source>
        <dbReference type="Proteomes" id="UP000282211"/>
    </source>
</evidence>
<keyword evidence="2" id="KW-0238">DNA-binding</keyword>
<evidence type="ECO:0000256" key="1">
    <source>
        <dbReference type="ARBA" id="ARBA00023015"/>
    </source>
</evidence>
<evidence type="ECO:0000256" key="3">
    <source>
        <dbReference type="ARBA" id="ARBA00023163"/>
    </source>
</evidence>
<dbReference type="InterPro" id="IPR000843">
    <property type="entry name" value="HTH_LacI"/>
</dbReference>
<reference evidence="5 6" key="1">
    <citation type="submission" date="2018-10" db="EMBL/GenBank/DDBJ databases">
        <title>Genomic Encyclopedia of Type Strains, Phase IV (KMG-IV): sequencing the most valuable type-strain genomes for metagenomic binning, comparative biology and taxonomic classification.</title>
        <authorList>
            <person name="Goeker M."/>
        </authorList>
    </citation>
    <scope>NUCLEOTIDE SEQUENCE [LARGE SCALE GENOMIC DNA]</scope>
    <source>
        <strain evidence="5 6">DSM 22008</strain>
    </source>
</reference>
<dbReference type="Gene3D" id="3.40.50.2300">
    <property type="match status" value="2"/>
</dbReference>
<dbReference type="InParanoid" id="A0A420WJF5"/>
<keyword evidence="3" id="KW-0804">Transcription</keyword>
<dbReference type="EMBL" id="RBII01000001">
    <property type="protein sequence ID" value="RKQ71161.1"/>
    <property type="molecule type" value="Genomic_DNA"/>
</dbReference>
<dbReference type="FunFam" id="1.10.260.40:FF:000002">
    <property type="entry name" value="HTH-type transcriptional repressor PurR"/>
    <property type="match status" value="1"/>
</dbReference>